<name>A0AA95H349_9GAMM</name>
<keyword evidence="1" id="KW-0732">Signal</keyword>
<dbReference type="Pfam" id="PF04338">
    <property type="entry name" value="DUF481"/>
    <property type="match status" value="1"/>
</dbReference>
<reference evidence="2" key="2">
    <citation type="submission" date="2023-04" db="EMBL/GenBank/DDBJ databases">
        <authorList>
            <person name="Beletskiy A.V."/>
            <person name="Mardanov A.V."/>
            <person name="Ravin N.V."/>
        </authorList>
    </citation>
    <scope>NUCLEOTIDE SEQUENCE</scope>
    <source>
        <strain evidence="2">GKL-01</strain>
    </source>
</reference>
<dbReference type="InterPro" id="IPR007433">
    <property type="entry name" value="DUF481"/>
</dbReference>
<dbReference type="KEGG" id="tdu:QJT80_11065"/>
<dbReference type="EMBL" id="CP124755">
    <property type="protein sequence ID" value="WGZ90036.1"/>
    <property type="molecule type" value="Genomic_DNA"/>
</dbReference>
<gene>
    <name evidence="2" type="ORF">QJT80_11065</name>
</gene>
<feature type="signal peptide" evidence="1">
    <location>
        <begin position="1"/>
        <end position="23"/>
    </location>
</feature>
<accession>A0AA95H349</accession>
<proteinExistence type="predicted"/>
<dbReference type="AlphaFoldDB" id="A0AA95H349"/>
<sequence>MKKTLIALTVGSALMAIATTSQAVSLYDYDQPTSAYEDAYVSGQFDMNSGNQERTSHNLDLYGNYQRVFSSPNRDVKVSADGAYHSNKSAKQGESTQEDYIGNAAVSVNNYFQPNSRGAFWYGDAATSVKKGAEDPYIKAGVGVGYGRIINVTPMARSIRLVEALHQKGLLNADLSTAEYNQVAHVIARESEYRSRHGGNDYTQYWIADIERVLNKTGKVRALGAAGILKANDVLMRETISSRKIGWLVKAGISEVIRDYDGESAKPALDAAAEYYVPLSNQTQFSNEANLSANLKDDDDGYRARNKMALSYQLSDRVDWENAWTVDYNKTDTKNVKNSHTINTASSTYRYYLTNKLAFDTTLSVTNDNQRKDVDKALNMGVTYRLK</sequence>
<protein>
    <submittedName>
        <fullName evidence="2">DUF481 domain-containing protein</fullName>
    </submittedName>
</protein>
<dbReference type="Proteomes" id="UP001300672">
    <property type="component" value="Chromosome"/>
</dbReference>
<reference evidence="2" key="1">
    <citation type="journal article" date="2023" name="Int. J. Mol. Sci.">
        <title>Metagenomics Revealed a New Genus 'Candidatus Thiocaldithrix dubininis' gen. nov., sp. nov. and a New Species 'Candidatus Thiothrix putei' sp. nov. in the Family Thiotrichaceae, Some Members of Which Have Traits of Both Na+- and H+-Motive Energetics.</title>
        <authorList>
            <person name="Ravin N.V."/>
            <person name="Muntyan M.S."/>
            <person name="Smolyakov D.D."/>
            <person name="Rudenko T.S."/>
            <person name="Beletsky A.V."/>
            <person name="Mardanov A.V."/>
            <person name="Grabovich M.Y."/>
        </authorList>
    </citation>
    <scope>NUCLEOTIDE SEQUENCE</scope>
    <source>
        <strain evidence="2">GKL-01</strain>
    </source>
</reference>
<organism evidence="2">
    <name type="scientific">Candidatus Thiocaldithrix dubininis</name>
    <dbReference type="NCBI Taxonomy" id="3080823"/>
    <lineage>
        <taxon>Bacteria</taxon>
        <taxon>Pseudomonadati</taxon>
        <taxon>Pseudomonadota</taxon>
        <taxon>Gammaproteobacteria</taxon>
        <taxon>Thiotrichales</taxon>
        <taxon>Thiotrichaceae</taxon>
        <taxon>Candidatus Thiocaldithrix</taxon>
    </lineage>
</organism>
<feature type="chain" id="PRO_5041724338" evidence="1">
    <location>
        <begin position="24"/>
        <end position="387"/>
    </location>
</feature>
<evidence type="ECO:0000313" key="2">
    <source>
        <dbReference type="EMBL" id="WGZ90036.1"/>
    </source>
</evidence>
<evidence type="ECO:0000256" key="1">
    <source>
        <dbReference type="SAM" id="SignalP"/>
    </source>
</evidence>